<dbReference type="InterPro" id="IPR006204">
    <property type="entry name" value="GHMP_kinase_N_dom"/>
</dbReference>
<dbReference type="InterPro" id="IPR035102">
    <property type="entry name" value="Phosphomevalonate_kinase"/>
</dbReference>
<protein>
    <recommendedName>
        <fullName evidence="2">phosphomevalonate kinase</fullName>
        <ecNumber evidence="2">2.7.4.2</ecNumber>
    </recommendedName>
</protein>
<dbReference type="InterPro" id="IPR013750">
    <property type="entry name" value="GHMP_kinase_C_dom"/>
</dbReference>
<dbReference type="GeneID" id="94545801"/>
<evidence type="ECO:0000256" key="3">
    <source>
        <dbReference type="ARBA" id="ARBA00022679"/>
    </source>
</evidence>
<keyword evidence="3" id="KW-0808">Transferase</keyword>
<dbReference type="Proteomes" id="UP000254912">
    <property type="component" value="Unassembled WGS sequence"/>
</dbReference>
<evidence type="ECO:0000256" key="1">
    <source>
        <dbReference type="ARBA" id="ARBA00005017"/>
    </source>
</evidence>
<dbReference type="KEGG" id="wso:WSWS_00595"/>
<dbReference type="EMBL" id="QRAS01000001">
    <property type="protein sequence ID" value="RDL11806.1"/>
    <property type="molecule type" value="Genomic_DNA"/>
</dbReference>
<dbReference type="GO" id="GO:0005524">
    <property type="term" value="F:ATP binding"/>
    <property type="evidence" value="ECO:0007669"/>
    <property type="project" value="UniProtKB-KW"/>
</dbReference>
<dbReference type="GO" id="GO:0004631">
    <property type="term" value="F:phosphomevalonate kinase activity"/>
    <property type="evidence" value="ECO:0007669"/>
    <property type="project" value="UniProtKB-EC"/>
</dbReference>
<evidence type="ECO:0000256" key="5">
    <source>
        <dbReference type="ARBA" id="ARBA00022777"/>
    </source>
</evidence>
<reference evidence="9 10" key="1">
    <citation type="submission" date="2018-07" db="EMBL/GenBank/DDBJ databases">
        <title>Genomic Encyclopedia of Type Strains, Phase III (KMG-III): the genomes of soil and plant-associated and newly described type strains.</title>
        <authorList>
            <person name="Whitman W."/>
        </authorList>
    </citation>
    <scope>NUCLEOTIDE SEQUENCE [LARGE SCALE GENOMIC DNA]</scope>
    <source>
        <strain evidence="9 10">CECT 7031</strain>
    </source>
</reference>
<dbReference type="PANTHER" id="PTHR31814">
    <property type="match status" value="1"/>
</dbReference>
<dbReference type="Gene3D" id="3.30.70.890">
    <property type="entry name" value="GHMP kinase, C-terminal domain"/>
    <property type="match status" value="1"/>
</dbReference>
<dbReference type="Pfam" id="PF08544">
    <property type="entry name" value="GHMP_kinases_C"/>
    <property type="match status" value="1"/>
</dbReference>
<dbReference type="SUPFAM" id="SSF55060">
    <property type="entry name" value="GHMP Kinase, C-terminal domain"/>
    <property type="match status" value="1"/>
</dbReference>
<sequence>MMEFMVPGKLFIAGEYAVTHPGVPGVVFAVDRFMQVTIAPADDYRVTSDLLGEVTLEAPTAWPTKRANTPWQLVSAAFDVTYAYMQTKAQPTPGFHLTLSSHMTEAGKKIGLGSSGATVVGVIKAVASFWQLTLTPLEIYRLAVLAMLHTPKFNHGSFGDIAAASFGGLLLYAKPTTQGFINHTDLNELLTMPWPNLLIEPLDWPATWSIQIGWTQAPADTQSQLVKQPTAALMQAFDADNTMIVSHLVHAIKTQDFTNFAKAVLADHLLISDYLRQTNRPYLTPVLQQLIADANALNLPAKVSGAGNGDNGLAFSDGLAMIAELHQQWQSHAIMPLPLNIYYY</sequence>
<name>A0A288QAR6_9LACO</name>
<evidence type="ECO:0000259" key="8">
    <source>
        <dbReference type="Pfam" id="PF08544"/>
    </source>
</evidence>
<proteinExistence type="predicted"/>
<dbReference type="Pfam" id="PF00288">
    <property type="entry name" value="GHMP_kinases_N"/>
    <property type="match status" value="1"/>
</dbReference>
<dbReference type="InterPro" id="IPR036554">
    <property type="entry name" value="GHMP_kinase_C_sf"/>
</dbReference>
<evidence type="ECO:0000313" key="9">
    <source>
        <dbReference type="EMBL" id="RDL11806.1"/>
    </source>
</evidence>
<organism evidence="9 10">
    <name type="scientific">Weissella soli</name>
    <dbReference type="NCBI Taxonomy" id="155866"/>
    <lineage>
        <taxon>Bacteria</taxon>
        <taxon>Bacillati</taxon>
        <taxon>Bacillota</taxon>
        <taxon>Bacilli</taxon>
        <taxon>Lactobacillales</taxon>
        <taxon>Lactobacillaceae</taxon>
        <taxon>Weissella</taxon>
    </lineage>
</organism>
<dbReference type="InterPro" id="IPR020568">
    <property type="entry name" value="Ribosomal_Su5_D2-typ_SF"/>
</dbReference>
<dbReference type="Gene3D" id="3.30.230.10">
    <property type="match status" value="1"/>
</dbReference>
<keyword evidence="5 9" id="KW-0418">Kinase</keyword>
<dbReference type="PANTHER" id="PTHR31814:SF2">
    <property type="entry name" value="PHOSPHOMEVALONATE KINASE"/>
    <property type="match status" value="1"/>
</dbReference>
<dbReference type="EC" id="2.7.4.2" evidence="2"/>
<keyword evidence="10" id="KW-1185">Reference proteome</keyword>
<dbReference type="InterPro" id="IPR014721">
    <property type="entry name" value="Ribsml_uS5_D2-typ_fold_subgr"/>
</dbReference>
<evidence type="ECO:0000256" key="6">
    <source>
        <dbReference type="ARBA" id="ARBA00022840"/>
    </source>
</evidence>
<comment type="caution">
    <text evidence="9">The sequence shown here is derived from an EMBL/GenBank/DDBJ whole genome shotgun (WGS) entry which is preliminary data.</text>
</comment>
<evidence type="ECO:0000313" key="10">
    <source>
        <dbReference type="Proteomes" id="UP000254912"/>
    </source>
</evidence>
<evidence type="ECO:0000256" key="2">
    <source>
        <dbReference type="ARBA" id="ARBA00012958"/>
    </source>
</evidence>
<accession>A0A288QAR6</accession>
<dbReference type="NCBIfam" id="TIGR01220">
    <property type="entry name" value="Pmev_kin_Gr_pos"/>
    <property type="match status" value="1"/>
</dbReference>
<dbReference type="SUPFAM" id="SSF54211">
    <property type="entry name" value="Ribosomal protein S5 domain 2-like"/>
    <property type="match status" value="1"/>
</dbReference>
<feature type="domain" description="GHMP kinase C-terminal" evidence="8">
    <location>
        <begin position="249"/>
        <end position="329"/>
    </location>
</feature>
<comment type="pathway">
    <text evidence="1">Isoprenoid biosynthesis; isopentenyl diphosphate biosynthesis via mevalonate pathway; isopentenyl diphosphate from (R)-mevalonate: step 2/3.</text>
</comment>
<feature type="domain" description="GHMP kinase N-terminal" evidence="7">
    <location>
        <begin position="82"/>
        <end position="168"/>
    </location>
</feature>
<dbReference type="RefSeq" id="WP_070229877.1">
    <property type="nucleotide sequence ID" value="NZ_BJYO01000002.1"/>
</dbReference>
<gene>
    <name evidence="9" type="ORF">DFP99_0225</name>
</gene>
<evidence type="ECO:0000256" key="4">
    <source>
        <dbReference type="ARBA" id="ARBA00022741"/>
    </source>
</evidence>
<dbReference type="InterPro" id="IPR005917">
    <property type="entry name" value="Pmev_kinase_bact"/>
</dbReference>
<keyword evidence="4" id="KW-0547">Nucleotide-binding</keyword>
<evidence type="ECO:0000259" key="7">
    <source>
        <dbReference type="Pfam" id="PF00288"/>
    </source>
</evidence>
<dbReference type="AlphaFoldDB" id="A0A288QAR6"/>
<keyword evidence="6" id="KW-0067">ATP-binding</keyword>